<gene>
    <name evidence="1" type="ORF">FLAT13_01124</name>
</gene>
<dbReference type="Proteomes" id="UP000530060">
    <property type="component" value="Unassembled WGS sequence"/>
</dbReference>
<dbReference type="Gene3D" id="1.25.10.10">
    <property type="entry name" value="Leucine-rich Repeat Variant"/>
    <property type="match status" value="1"/>
</dbReference>
<dbReference type="Pfam" id="PF13646">
    <property type="entry name" value="HEAT_2"/>
    <property type="match status" value="1"/>
</dbReference>
<name>A0A6V6YSC1_9FLAO</name>
<evidence type="ECO:0000313" key="2">
    <source>
        <dbReference type="Proteomes" id="UP000530060"/>
    </source>
</evidence>
<dbReference type="RefSeq" id="WP_180908244.1">
    <property type="nucleotide sequence ID" value="NZ_CAIJDP010000060.1"/>
</dbReference>
<accession>A0A6V6YSC1</accession>
<reference evidence="1 2" key="1">
    <citation type="submission" date="2020-06" db="EMBL/GenBank/DDBJ databases">
        <authorList>
            <person name="Criscuolo A."/>
        </authorList>
    </citation>
    <scope>NUCLEOTIDE SEQUENCE [LARGE SCALE GENOMIC DNA]</scope>
    <source>
        <strain evidence="2">CIP 111411</strain>
    </source>
</reference>
<proteinExistence type="predicted"/>
<dbReference type="AlphaFoldDB" id="A0A6V6YSC1"/>
<evidence type="ECO:0000313" key="1">
    <source>
        <dbReference type="EMBL" id="CAD0002418.1"/>
    </source>
</evidence>
<dbReference type="SUPFAM" id="SSF48371">
    <property type="entry name" value="ARM repeat"/>
    <property type="match status" value="1"/>
</dbReference>
<protein>
    <recommendedName>
        <fullName evidence="3">HEAT repeat-containing protein</fullName>
    </recommendedName>
</protein>
<sequence>MIVEANKIKAELAKVGINIEDIYDLVNTDKPYPTAIPVLLNLLKQGIEHSGIKEGVIRALAVKEGIGLASPVLIDEYYKTPKDKMLLRWAIGNAIYMTITSSDTENVLQIVENKENGMSRQMFVLALSKVKSEEVENVLIKLLDDDEVAAHAIEALGKMKSQKSKEKIFRLLDHPKDLIRKEAKKAIKNF</sequence>
<dbReference type="InterPro" id="IPR016024">
    <property type="entry name" value="ARM-type_fold"/>
</dbReference>
<dbReference type="InterPro" id="IPR011989">
    <property type="entry name" value="ARM-like"/>
</dbReference>
<comment type="caution">
    <text evidence="1">The sequence shown here is derived from an EMBL/GenBank/DDBJ whole genome shotgun (WGS) entry which is preliminary data.</text>
</comment>
<evidence type="ECO:0008006" key="3">
    <source>
        <dbReference type="Google" id="ProtNLM"/>
    </source>
</evidence>
<organism evidence="1 2">
    <name type="scientific">Flavobacterium salmonis</name>
    <dbReference type="NCBI Taxonomy" id="2654844"/>
    <lineage>
        <taxon>Bacteria</taxon>
        <taxon>Pseudomonadati</taxon>
        <taxon>Bacteroidota</taxon>
        <taxon>Flavobacteriia</taxon>
        <taxon>Flavobacteriales</taxon>
        <taxon>Flavobacteriaceae</taxon>
        <taxon>Flavobacterium</taxon>
    </lineage>
</organism>
<keyword evidence="2" id="KW-1185">Reference proteome</keyword>
<dbReference type="EMBL" id="CAIJDP010000060">
    <property type="protein sequence ID" value="CAD0002418.1"/>
    <property type="molecule type" value="Genomic_DNA"/>
</dbReference>